<evidence type="ECO:0000256" key="8">
    <source>
        <dbReference type="ARBA" id="ARBA00038035"/>
    </source>
</evidence>
<evidence type="ECO:0000256" key="4">
    <source>
        <dbReference type="ARBA" id="ARBA00022741"/>
    </source>
</evidence>
<evidence type="ECO:0000256" key="5">
    <source>
        <dbReference type="ARBA" id="ARBA00022777"/>
    </source>
</evidence>
<evidence type="ECO:0000259" key="14">
    <source>
        <dbReference type="PROSITE" id="PS50011"/>
    </source>
</evidence>
<sequence>MRHRPSGQIIAVKQMRRTGDSEENKRIIMDLDVVLKSHDCEEIVLCLGAFITDSDVWICMELMSTCFDKLLKHLKAPIPEDICGKVAVATVKALNYLKERHGVIHRDVKPSNILLEASGQIKLCDFGISGRLVDSKAKTRSAGCAAYMAPERIDPPNPSSQTTISAQTFGAWASHSDCKTDFEVLTKVLTDDPPLLPRNGGFSHEFRSFVKDTLMKNFNDRPKYNKLLGHPFILKYEAQDVDVGAWYRSKTSEVPCSGASGSTNTTASSEPVTFKPQPSPRVVRSSRRPPQSPAGSGGYPSAMSRPSAFEQTSKPHHLTSSSSNRYPNGGTPSAYSSSSLLNNSSNRSPTQPLAPYGISSSTGPSSLPEVPRSTPRYRDSTLPFLQHFIVAVAAAITAVTNSLEIIISSSTQVSTTSIQIPFISLPIWGIPRIGRATLATGAVASLIPDPPWAELQTIDLPLTKELPPQALLDAPGYPLIPPAATAHLAAVSHGETSYTRIEAPPSTRRGGFNPATGAGTMKRTIISPP</sequence>
<keyword evidence="4" id="KW-0547">Nucleotide-binding</keyword>
<comment type="catalytic activity">
    <reaction evidence="10">
        <text>L-seryl-[protein] + ATP = O-phospho-L-seryl-[protein] + ADP + H(+)</text>
        <dbReference type="Rhea" id="RHEA:17989"/>
        <dbReference type="Rhea" id="RHEA-COMP:9863"/>
        <dbReference type="Rhea" id="RHEA-COMP:11604"/>
        <dbReference type="ChEBI" id="CHEBI:15378"/>
        <dbReference type="ChEBI" id="CHEBI:29999"/>
        <dbReference type="ChEBI" id="CHEBI:30616"/>
        <dbReference type="ChEBI" id="CHEBI:83421"/>
        <dbReference type="ChEBI" id="CHEBI:456216"/>
        <dbReference type="EC" id="2.7.12.2"/>
    </reaction>
</comment>
<dbReference type="GO" id="GO:0006950">
    <property type="term" value="P:response to stress"/>
    <property type="evidence" value="ECO:0007669"/>
    <property type="project" value="UniProtKB-ARBA"/>
</dbReference>
<keyword evidence="3" id="KW-0808">Transferase</keyword>
<reference evidence="16" key="1">
    <citation type="submission" date="2021-01" db="EMBL/GenBank/DDBJ databases">
        <title>Caligus Genome Assembly.</title>
        <authorList>
            <person name="Gallardo-Escarate C."/>
        </authorList>
    </citation>
    <scope>NUCLEOTIDE SEQUENCE [LARGE SCALE GENOMIC DNA]</scope>
</reference>
<dbReference type="GO" id="GO:0005524">
    <property type="term" value="F:ATP binding"/>
    <property type="evidence" value="ECO:0007669"/>
    <property type="project" value="UniProtKB-KW"/>
</dbReference>
<evidence type="ECO:0000313" key="15">
    <source>
        <dbReference type="EMBL" id="QQP48742.1"/>
    </source>
</evidence>
<evidence type="ECO:0000256" key="11">
    <source>
        <dbReference type="ARBA" id="ARBA00049299"/>
    </source>
</evidence>
<dbReference type="GO" id="GO:0043068">
    <property type="term" value="P:positive regulation of programmed cell death"/>
    <property type="evidence" value="ECO:0007669"/>
    <property type="project" value="UniProtKB-ARBA"/>
</dbReference>
<dbReference type="AlphaFoldDB" id="A0A7T8HF30"/>
<protein>
    <recommendedName>
        <fullName evidence="9">mitogen-activated protein kinase kinase</fullName>
        <ecNumber evidence="9">2.7.12.2</ecNumber>
    </recommendedName>
</protein>
<comment type="catalytic activity">
    <reaction evidence="12">
        <text>L-tyrosyl-[protein] + ATP = O-phospho-L-tyrosyl-[protein] + ADP + H(+)</text>
        <dbReference type="Rhea" id="RHEA:10596"/>
        <dbReference type="Rhea" id="RHEA-COMP:10136"/>
        <dbReference type="Rhea" id="RHEA-COMP:20101"/>
        <dbReference type="ChEBI" id="CHEBI:15378"/>
        <dbReference type="ChEBI" id="CHEBI:30616"/>
        <dbReference type="ChEBI" id="CHEBI:46858"/>
        <dbReference type="ChEBI" id="CHEBI:61978"/>
        <dbReference type="ChEBI" id="CHEBI:456216"/>
        <dbReference type="EC" id="2.7.12.2"/>
    </reaction>
</comment>
<dbReference type="Gene3D" id="1.10.510.10">
    <property type="entry name" value="Transferase(Phosphotransferase) domain 1"/>
    <property type="match status" value="1"/>
</dbReference>
<dbReference type="PROSITE" id="PS00108">
    <property type="entry name" value="PROTEIN_KINASE_ST"/>
    <property type="match status" value="1"/>
</dbReference>
<dbReference type="OrthoDB" id="10252354at2759"/>
<dbReference type="PROSITE" id="PS50011">
    <property type="entry name" value="PROTEIN_KINASE_DOM"/>
    <property type="match status" value="1"/>
</dbReference>
<dbReference type="PANTHER" id="PTHR47238">
    <property type="entry name" value="MITOGEN-ACTIVATED PROTEIN KINASE KINASE 5"/>
    <property type="match status" value="1"/>
</dbReference>
<dbReference type="FunFam" id="3.30.200.20:FF:000040">
    <property type="entry name" value="Dual specificity mitogen-activated protein kinase kinase"/>
    <property type="match status" value="1"/>
</dbReference>
<feature type="region of interest" description="Disordered" evidence="13">
    <location>
        <begin position="504"/>
        <end position="529"/>
    </location>
</feature>
<evidence type="ECO:0000256" key="7">
    <source>
        <dbReference type="ARBA" id="ARBA00023137"/>
    </source>
</evidence>
<gene>
    <name evidence="15" type="ORF">FKW44_009152</name>
</gene>
<keyword evidence="16" id="KW-1185">Reference proteome</keyword>
<feature type="compositionally biased region" description="Low complexity" evidence="13">
    <location>
        <begin position="336"/>
        <end position="348"/>
    </location>
</feature>
<dbReference type="GO" id="GO:0010508">
    <property type="term" value="P:positive regulation of autophagy"/>
    <property type="evidence" value="ECO:0007669"/>
    <property type="project" value="UniProtKB-ARBA"/>
</dbReference>
<dbReference type="PANTHER" id="PTHR47238:SF2">
    <property type="entry name" value="DUAL SPECIFICITY MITOGEN-ACTIVATED PROTEIN KINASE KINASE HEMIPTEROUS"/>
    <property type="match status" value="1"/>
</dbReference>
<proteinExistence type="inferred from homology"/>
<dbReference type="SMART" id="SM00220">
    <property type="entry name" value="S_TKc"/>
    <property type="match status" value="1"/>
</dbReference>
<evidence type="ECO:0000313" key="16">
    <source>
        <dbReference type="Proteomes" id="UP000595437"/>
    </source>
</evidence>
<dbReference type="Gene3D" id="3.30.200.20">
    <property type="entry name" value="Phosphorylase Kinase, domain 1"/>
    <property type="match status" value="1"/>
</dbReference>
<dbReference type="EC" id="2.7.12.2" evidence="9"/>
<evidence type="ECO:0000256" key="6">
    <source>
        <dbReference type="ARBA" id="ARBA00022840"/>
    </source>
</evidence>
<dbReference type="InterPro" id="IPR011009">
    <property type="entry name" value="Kinase-like_dom_sf"/>
</dbReference>
<dbReference type="EMBL" id="CP045895">
    <property type="protein sequence ID" value="QQP48742.1"/>
    <property type="molecule type" value="Genomic_DNA"/>
</dbReference>
<organism evidence="15 16">
    <name type="scientific">Caligus rogercresseyi</name>
    <name type="common">Sea louse</name>
    <dbReference type="NCBI Taxonomy" id="217165"/>
    <lineage>
        <taxon>Eukaryota</taxon>
        <taxon>Metazoa</taxon>
        <taxon>Ecdysozoa</taxon>
        <taxon>Arthropoda</taxon>
        <taxon>Crustacea</taxon>
        <taxon>Multicrustacea</taxon>
        <taxon>Hexanauplia</taxon>
        <taxon>Copepoda</taxon>
        <taxon>Siphonostomatoida</taxon>
        <taxon>Caligidae</taxon>
        <taxon>Caligus</taxon>
    </lineage>
</organism>
<feature type="region of interest" description="Disordered" evidence="13">
    <location>
        <begin position="252"/>
        <end position="374"/>
    </location>
</feature>
<dbReference type="GO" id="GO:0004713">
    <property type="term" value="F:protein tyrosine kinase activity"/>
    <property type="evidence" value="ECO:0007669"/>
    <property type="project" value="UniProtKB-KW"/>
</dbReference>
<evidence type="ECO:0000256" key="9">
    <source>
        <dbReference type="ARBA" id="ARBA00038999"/>
    </source>
</evidence>
<dbReference type="Pfam" id="PF00069">
    <property type="entry name" value="Pkinase"/>
    <property type="match status" value="1"/>
</dbReference>
<evidence type="ECO:0000256" key="1">
    <source>
        <dbReference type="ARBA" id="ARBA00022527"/>
    </source>
</evidence>
<evidence type="ECO:0000256" key="3">
    <source>
        <dbReference type="ARBA" id="ARBA00022679"/>
    </source>
</evidence>
<accession>A0A7T8HF30</accession>
<comment type="similarity">
    <text evidence="8">Belongs to the protein kinase superfamily. STE Ser/Thr protein kinase family. MAP kinase kinase subfamily.</text>
</comment>
<keyword evidence="7" id="KW-0829">Tyrosine-protein kinase</keyword>
<evidence type="ECO:0000256" key="10">
    <source>
        <dbReference type="ARBA" id="ARBA00049014"/>
    </source>
</evidence>
<dbReference type="Proteomes" id="UP000595437">
    <property type="component" value="Chromosome 6"/>
</dbReference>
<dbReference type="InterPro" id="IPR008271">
    <property type="entry name" value="Ser/Thr_kinase_AS"/>
</dbReference>
<evidence type="ECO:0000256" key="2">
    <source>
        <dbReference type="ARBA" id="ARBA00022553"/>
    </source>
</evidence>
<name>A0A7T8HF30_CALRO</name>
<dbReference type="GO" id="GO:0004674">
    <property type="term" value="F:protein serine/threonine kinase activity"/>
    <property type="evidence" value="ECO:0007669"/>
    <property type="project" value="UniProtKB-KW"/>
</dbReference>
<comment type="catalytic activity">
    <reaction evidence="11">
        <text>L-threonyl-[protein] + ATP = O-phospho-L-threonyl-[protein] + ADP + H(+)</text>
        <dbReference type="Rhea" id="RHEA:46608"/>
        <dbReference type="Rhea" id="RHEA-COMP:11060"/>
        <dbReference type="Rhea" id="RHEA-COMP:11605"/>
        <dbReference type="ChEBI" id="CHEBI:15378"/>
        <dbReference type="ChEBI" id="CHEBI:30013"/>
        <dbReference type="ChEBI" id="CHEBI:30616"/>
        <dbReference type="ChEBI" id="CHEBI:61977"/>
        <dbReference type="ChEBI" id="CHEBI:456216"/>
        <dbReference type="EC" id="2.7.12.2"/>
    </reaction>
</comment>
<feature type="domain" description="Protein kinase" evidence="14">
    <location>
        <begin position="1"/>
        <end position="233"/>
    </location>
</feature>
<feature type="compositionally biased region" description="Polar residues" evidence="13">
    <location>
        <begin position="318"/>
        <end position="335"/>
    </location>
</feature>
<keyword evidence="5 15" id="KW-0418">Kinase</keyword>
<keyword evidence="6" id="KW-0067">ATP-binding</keyword>
<feature type="compositionally biased region" description="Low complexity" evidence="13">
    <location>
        <begin position="257"/>
        <end position="269"/>
    </location>
</feature>
<evidence type="ECO:0000256" key="13">
    <source>
        <dbReference type="SAM" id="MobiDB-lite"/>
    </source>
</evidence>
<evidence type="ECO:0000256" key="12">
    <source>
        <dbReference type="ARBA" id="ARBA00051693"/>
    </source>
</evidence>
<dbReference type="InterPro" id="IPR052468">
    <property type="entry name" value="Dual_spec_MAPK_kinase"/>
</dbReference>
<keyword evidence="2" id="KW-0597">Phosphoprotein</keyword>
<dbReference type="SUPFAM" id="SSF56112">
    <property type="entry name" value="Protein kinase-like (PK-like)"/>
    <property type="match status" value="1"/>
</dbReference>
<dbReference type="GO" id="GO:0004708">
    <property type="term" value="F:MAP kinase kinase activity"/>
    <property type="evidence" value="ECO:0007669"/>
    <property type="project" value="UniProtKB-EC"/>
</dbReference>
<keyword evidence="1" id="KW-0723">Serine/threonine-protein kinase</keyword>
<dbReference type="InterPro" id="IPR000719">
    <property type="entry name" value="Prot_kinase_dom"/>
</dbReference>